<evidence type="ECO:0000313" key="2">
    <source>
        <dbReference type="Proteomes" id="UP000574761"/>
    </source>
</evidence>
<name>A0A7W6GK27_9HYPH</name>
<organism evidence="1 2">
    <name type="scientific">Mycoplana azooxidifex</name>
    <dbReference type="NCBI Taxonomy" id="1636188"/>
    <lineage>
        <taxon>Bacteria</taxon>
        <taxon>Pseudomonadati</taxon>
        <taxon>Pseudomonadota</taxon>
        <taxon>Alphaproteobacteria</taxon>
        <taxon>Hyphomicrobiales</taxon>
        <taxon>Rhizobiaceae</taxon>
        <taxon>Mycoplana</taxon>
    </lineage>
</organism>
<reference evidence="1 2" key="1">
    <citation type="submission" date="2020-08" db="EMBL/GenBank/DDBJ databases">
        <title>Genomic Encyclopedia of Type Strains, Phase IV (KMG-IV): sequencing the most valuable type-strain genomes for metagenomic binning, comparative biology and taxonomic classification.</title>
        <authorList>
            <person name="Goeker M."/>
        </authorList>
    </citation>
    <scope>NUCLEOTIDE SEQUENCE [LARGE SCALE GENOMIC DNA]</scope>
    <source>
        <strain evidence="1 2">DSM 100211</strain>
    </source>
</reference>
<dbReference type="AlphaFoldDB" id="A0A7W6GK27"/>
<dbReference type="RefSeq" id="WP_183806356.1">
    <property type="nucleotide sequence ID" value="NZ_JACIEE010000006.1"/>
</dbReference>
<keyword evidence="2" id="KW-1185">Reference proteome</keyword>
<protein>
    <submittedName>
        <fullName evidence="1">Uncharacterized protein</fullName>
    </submittedName>
</protein>
<evidence type="ECO:0000313" key="1">
    <source>
        <dbReference type="EMBL" id="MBB3978170.1"/>
    </source>
</evidence>
<comment type="caution">
    <text evidence="1">The sequence shown here is derived from an EMBL/GenBank/DDBJ whole genome shotgun (WGS) entry which is preliminary data.</text>
</comment>
<proteinExistence type="predicted"/>
<dbReference type="Proteomes" id="UP000574761">
    <property type="component" value="Unassembled WGS sequence"/>
</dbReference>
<sequence>MTRKAPFNEQFQPLLEPADNMDKAVHALEYIAYQMYKIREVLEKSGTPSS</sequence>
<dbReference type="EMBL" id="JACIEE010000006">
    <property type="protein sequence ID" value="MBB3978170.1"/>
    <property type="molecule type" value="Genomic_DNA"/>
</dbReference>
<accession>A0A7W6GK27</accession>
<gene>
    <name evidence="1" type="ORF">GGQ64_003384</name>
</gene>